<dbReference type="Proteomes" id="UP000029085">
    <property type="component" value="Unassembled WGS sequence"/>
</dbReference>
<evidence type="ECO:0000256" key="3">
    <source>
        <dbReference type="SAM" id="MobiDB-lite"/>
    </source>
</evidence>
<accession>A0A087MGM3</accession>
<feature type="signal peptide" evidence="4">
    <location>
        <begin position="1"/>
        <end position="21"/>
    </location>
</feature>
<dbReference type="PANTHER" id="PTHR39600:SF1">
    <property type="entry name" value="PEPTIDASE INHIBITOR I78 FAMILY PROTEIN"/>
    <property type="match status" value="1"/>
</dbReference>
<dbReference type="GO" id="GO:0004867">
    <property type="term" value="F:serine-type endopeptidase inhibitor activity"/>
    <property type="evidence" value="ECO:0007669"/>
    <property type="project" value="UniProtKB-KW"/>
</dbReference>
<dbReference type="Pfam" id="PF11720">
    <property type="entry name" value="Inhibitor_I78"/>
    <property type="match status" value="1"/>
</dbReference>
<dbReference type="InterPro" id="IPR021719">
    <property type="entry name" value="Prot_inh_I78"/>
</dbReference>
<name>A0A087MGM3_9GAMM</name>
<proteinExistence type="predicted"/>
<evidence type="ECO:0000256" key="4">
    <source>
        <dbReference type="SAM" id="SignalP"/>
    </source>
</evidence>
<dbReference type="PROSITE" id="PS51257">
    <property type="entry name" value="PROKAR_LIPOPROTEIN"/>
    <property type="match status" value="1"/>
</dbReference>
<evidence type="ECO:0000313" key="6">
    <source>
        <dbReference type="Proteomes" id="UP000029085"/>
    </source>
</evidence>
<comment type="caution">
    <text evidence="5">The sequence shown here is derived from an EMBL/GenBank/DDBJ whole genome shotgun (WGS) entry which is preliminary data.</text>
</comment>
<evidence type="ECO:0000313" key="5">
    <source>
        <dbReference type="EMBL" id="KFL36026.1"/>
    </source>
</evidence>
<dbReference type="AlphaFoldDB" id="A0A087MGM3"/>
<dbReference type="OrthoDB" id="6049927at2"/>
<feature type="region of interest" description="Disordered" evidence="3">
    <location>
        <begin position="22"/>
        <end position="67"/>
    </location>
</feature>
<dbReference type="InterPro" id="IPR036354">
    <property type="entry name" value="Prot_inh_pot1_sf"/>
</dbReference>
<sequence>MRLFRPLSMALAALFALSACATPSQEPTPANDSADSADGFAAAPPPPPMEDPAANQEVTEEADMTCEDKPGKWAVGQIADEALVAKVKADTGSDRVRVIRPGMMVTMDYREDRVNLDVDADNRVLTVRCG</sequence>
<dbReference type="PATRIC" id="fig|1121014.3.peg.2032"/>
<protein>
    <recommendedName>
        <fullName evidence="7">Peptidase inhibitor I78 family protein</fullName>
    </recommendedName>
</protein>
<evidence type="ECO:0008006" key="7">
    <source>
        <dbReference type="Google" id="ProtNLM"/>
    </source>
</evidence>
<feature type="chain" id="PRO_5001826279" description="Peptidase inhibitor I78 family protein" evidence="4">
    <location>
        <begin position="22"/>
        <end position="130"/>
    </location>
</feature>
<keyword evidence="2" id="KW-0722">Serine protease inhibitor</keyword>
<organism evidence="5 6">
    <name type="scientific">Arenimonas donghaensis DSM 18148 = HO3-R19</name>
    <dbReference type="NCBI Taxonomy" id="1121014"/>
    <lineage>
        <taxon>Bacteria</taxon>
        <taxon>Pseudomonadati</taxon>
        <taxon>Pseudomonadota</taxon>
        <taxon>Gammaproteobacteria</taxon>
        <taxon>Lysobacterales</taxon>
        <taxon>Lysobacteraceae</taxon>
        <taxon>Arenimonas</taxon>
    </lineage>
</organism>
<dbReference type="Gene3D" id="3.30.10.10">
    <property type="entry name" value="Trypsin Inhibitor V, subunit A"/>
    <property type="match status" value="1"/>
</dbReference>
<dbReference type="PANTHER" id="PTHR39600">
    <property type="entry name" value="PEPTIDASE INHIBITOR I78 FAMILY PROTEIN"/>
    <property type="match status" value="1"/>
</dbReference>
<keyword evidence="4" id="KW-0732">Signal</keyword>
<keyword evidence="1" id="KW-0646">Protease inhibitor</keyword>
<evidence type="ECO:0000256" key="2">
    <source>
        <dbReference type="ARBA" id="ARBA00022900"/>
    </source>
</evidence>
<keyword evidence="6" id="KW-1185">Reference proteome</keyword>
<dbReference type="EMBL" id="AVCJ01000034">
    <property type="protein sequence ID" value="KFL36026.1"/>
    <property type="molecule type" value="Genomic_DNA"/>
</dbReference>
<gene>
    <name evidence="5" type="ORF">N788_05635</name>
</gene>
<reference evidence="5 6" key="2">
    <citation type="journal article" date="2015" name="Stand. Genomic Sci.">
        <title>High quality draft genomic sequence of Arenimonas donghaensis DSM 18148(T).</title>
        <authorList>
            <person name="Chen F."/>
            <person name="Wang H."/>
            <person name="Cao Y."/>
            <person name="Li X."/>
            <person name="Wang G."/>
        </authorList>
    </citation>
    <scope>NUCLEOTIDE SEQUENCE [LARGE SCALE GENOMIC DNA]</scope>
    <source>
        <strain evidence="5 6">HO3-R19</strain>
    </source>
</reference>
<dbReference type="STRING" id="1121014.N788_05635"/>
<reference evidence="6" key="1">
    <citation type="submission" date="2013-08" db="EMBL/GenBank/DDBJ databases">
        <title>Genome sequencing of Arenimonas donghaensis.</title>
        <authorList>
            <person name="Chen F."/>
            <person name="Wang G."/>
        </authorList>
    </citation>
    <scope>NUCLEOTIDE SEQUENCE [LARGE SCALE GENOMIC DNA]</scope>
    <source>
        <strain evidence="6">HO3-R19</strain>
    </source>
</reference>
<feature type="compositionally biased region" description="Low complexity" evidence="3">
    <location>
        <begin position="30"/>
        <end position="42"/>
    </location>
</feature>
<evidence type="ECO:0000256" key="1">
    <source>
        <dbReference type="ARBA" id="ARBA00022690"/>
    </source>
</evidence>
<dbReference type="RefSeq" id="WP_051924568.1">
    <property type="nucleotide sequence ID" value="NZ_AVCJ01000034.1"/>
</dbReference>
<dbReference type="SUPFAM" id="SSF54654">
    <property type="entry name" value="CI-2 family of serine protease inhibitors"/>
    <property type="match status" value="1"/>
</dbReference>